<accession>A0A937K6J3</accession>
<dbReference type="PANTHER" id="PTHR30531">
    <property type="entry name" value="FLAGELLAR BIOSYNTHETIC PROTEIN FLHB"/>
    <property type="match status" value="1"/>
</dbReference>
<dbReference type="SUPFAM" id="SSF160544">
    <property type="entry name" value="EscU C-terminal domain-like"/>
    <property type="match status" value="1"/>
</dbReference>
<evidence type="ECO:0000313" key="2">
    <source>
        <dbReference type="Proteomes" id="UP000623681"/>
    </source>
</evidence>
<dbReference type="GO" id="GO:0005886">
    <property type="term" value="C:plasma membrane"/>
    <property type="evidence" value="ECO:0007669"/>
    <property type="project" value="TreeGrafter"/>
</dbReference>
<dbReference type="Pfam" id="PF01312">
    <property type="entry name" value="Bac_export_2"/>
    <property type="match status" value="1"/>
</dbReference>
<organism evidence="1 2">
    <name type="scientific">Clostridium paridis</name>
    <dbReference type="NCBI Taxonomy" id="2803863"/>
    <lineage>
        <taxon>Bacteria</taxon>
        <taxon>Bacillati</taxon>
        <taxon>Bacillota</taxon>
        <taxon>Clostridia</taxon>
        <taxon>Eubacteriales</taxon>
        <taxon>Clostridiaceae</taxon>
        <taxon>Clostridium</taxon>
    </lineage>
</organism>
<dbReference type="GO" id="GO:0009306">
    <property type="term" value="P:protein secretion"/>
    <property type="evidence" value="ECO:0007669"/>
    <property type="project" value="InterPro"/>
</dbReference>
<dbReference type="EMBL" id="JAESWA010000029">
    <property type="protein sequence ID" value="MBL4933943.1"/>
    <property type="molecule type" value="Genomic_DNA"/>
</dbReference>
<reference evidence="1" key="1">
    <citation type="submission" date="2021-01" db="EMBL/GenBank/DDBJ databases">
        <title>Genome public.</title>
        <authorList>
            <person name="Liu C."/>
            <person name="Sun Q."/>
        </authorList>
    </citation>
    <scope>NUCLEOTIDE SEQUENCE</scope>
    <source>
        <strain evidence="1">YIM B02565</strain>
    </source>
</reference>
<proteinExistence type="predicted"/>
<comment type="caution">
    <text evidence="1">The sequence shown here is derived from an EMBL/GenBank/DDBJ whole genome shotgun (WGS) entry which is preliminary data.</text>
</comment>
<evidence type="ECO:0000313" key="1">
    <source>
        <dbReference type="EMBL" id="MBL4933943.1"/>
    </source>
</evidence>
<gene>
    <name evidence="1" type="ORF">JK634_19330</name>
</gene>
<dbReference type="Proteomes" id="UP000623681">
    <property type="component" value="Unassembled WGS sequence"/>
</dbReference>
<dbReference type="AlphaFoldDB" id="A0A937K6J3"/>
<sequence>MNHKRKVAALKYEENYDAPVVTAAGMGYVADKILEKAHENDVPVVVNKELADLLCNVDVGNEIPDDLYEAVAHVIAFITDLDNKNRK</sequence>
<dbReference type="Gene3D" id="3.40.1690.10">
    <property type="entry name" value="secretion proteins EscU"/>
    <property type="match status" value="1"/>
</dbReference>
<keyword evidence="2" id="KW-1185">Reference proteome</keyword>
<protein>
    <submittedName>
        <fullName evidence="1">EscU/YscU/HrcU family type III secretion system export apparatus switch protein</fullName>
    </submittedName>
</protein>
<dbReference type="PANTHER" id="PTHR30531:SF12">
    <property type="entry name" value="FLAGELLAR BIOSYNTHETIC PROTEIN FLHB"/>
    <property type="match status" value="1"/>
</dbReference>
<dbReference type="InterPro" id="IPR029025">
    <property type="entry name" value="T3SS_substrate_exporter_C"/>
</dbReference>
<dbReference type="InterPro" id="IPR006135">
    <property type="entry name" value="T3SS_substrate_exporter"/>
</dbReference>
<dbReference type="RefSeq" id="WP_202769405.1">
    <property type="nucleotide sequence ID" value="NZ_JAESWA010000029.1"/>
</dbReference>
<name>A0A937K6J3_9CLOT</name>